<evidence type="ECO:0000313" key="1">
    <source>
        <dbReference type="EMBL" id="RDX46615.1"/>
    </source>
</evidence>
<organism evidence="1 2">
    <name type="scientific">Lentinus brumalis</name>
    <dbReference type="NCBI Taxonomy" id="2498619"/>
    <lineage>
        <taxon>Eukaryota</taxon>
        <taxon>Fungi</taxon>
        <taxon>Dikarya</taxon>
        <taxon>Basidiomycota</taxon>
        <taxon>Agaricomycotina</taxon>
        <taxon>Agaricomycetes</taxon>
        <taxon>Polyporales</taxon>
        <taxon>Polyporaceae</taxon>
        <taxon>Lentinus</taxon>
    </lineage>
</organism>
<keyword evidence="2" id="KW-1185">Reference proteome</keyword>
<accession>A0A371D271</accession>
<protein>
    <submittedName>
        <fullName evidence="1">Uncharacterized protein</fullName>
    </submittedName>
</protein>
<evidence type="ECO:0000313" key="2">
    <source>
        <dbReference type="Proteomes" id="UP000256964"/>
    </source>
</evidence>
<name>A0A371D271_9APHY</name>
<gene>
    <name evidence="1" type="ORF">OH76DRAFT_1406699</name>
</gene>
<dbReference type="AlphaFoldDB" id="A0A371D271"/>
<sequence length="82" mass="9441">MARRRTSALRPSGWRRVASGILRLRGVRCGAHIWDCRRLMHDETTSMRQSLQSESDSLHSTQLQVRRSYLMSASLVMDLLTP</sequence>
<dbReference type="Proteomes" id="UP000256964">
    <property type="component" value="Unassembled WGS sequence"/>
</dbReference>
<dbReference type="EMBL" id="KZ857425">
    <property type="protein sequence ID" value="RDX46615.1"/>
    <property type="molecule type" value="Genomic_DNA"/>
</dbReference>
<proteinExistence type="predicted"/>
<reference evidence="1 2" key="1">
    <citation type="journal article" date="2018" name="Biotechnol. Biofuels">
        <title>Integrative visual omics of the white-rot fungus Polyporus brumalis exposes the biotechnological potential of its oxidative enzymes for delignifying raw plant biomass.</title>
        <authorList>
            <person name="Miyauchi S."/>
            <person name="Rancon A."/>
            <person name="Drula E."/>
            <person name="Hage H."/>
            <person name="Chaduli D."/>
            <person name="Favel A."/>
            <person name="Grisel S."/>
            <person name="Henrissat B."/>
            <person name="Herpoel-Gimbert I."/>
            <person name="Ruiz-Duenas F.J."/>
            <person name="Chevret D."/>
            <person name="Hainaut M."/>
            <person name="Lin J."/>
            <person name="Wang M."/>
            <person name="Pangilinan J."/>
            <person name="Lipzen A."/>
            <person name="Lesage-Meessen L."/>
            <person name="Navarro D."/>
            <person name="Riley R."/>
            <person name="Grigoriev I.V."/>
            <person name="Zhou S."/>
            <person name="Raouche S."/>
            <person name="Rosso M.N."/>
        </authorList>
    </citation>
    <scope>NUCLEOTIDE SEQUENCE [LARGE SCALE GENOMIC DNA]</scope>
    <source>
        <strain evidence="1 2">BRFM 1820</strain>
    </source>
</reference>